<proteinExistence type="predicted"/>
<protein>
    <submittedName>
        <fullName evidence="1">Uncharacterized protein</fullName>
    </submittedName>
</protein>
<sequence length="78" mass="8704">MQTSLQFAFTCSDALTRAIAEGSARSLPASPGEVTKMHDQQHPFRVKHVDRLAYATPLTKFFRCDIAPLDPKFSQILP</sequence>
<evidence type="ECO:0000313" key="2">
    <source>
        <dbReference type="Proteomes" id="UP001416858"/>
    </source>
</evidence>
<gene>
    <name evidence="1" type="ORF">Rcae01_00529</name>
</gene>
<name>A0ABP9VNT9_9BACT</name>
<dbReference type="EMBL" id="BAABRO010000001">
    <property type="protein sequence ID" value="GAA5505088.1"/>
    <property type="molecule type" value="Genomic_DNA"/>
</dbReference>
<organism evidence="1 2">
    <name type="scientific">Novipirellula caenicola</name>
    <dbReference type="NCBI Taxonomy" id="1536901"/>
    <lineage>
        <taxon>Bacteria</taxon>
        <taxon>Pseudomonadati</taxon>
        <taxon>Planctomycetota</taxon>
        <taxon>Planctomycetia</taxon>
        <taxon>Pirellulales</taxon>
        <taxon>Pirellulaceae</taxon>
        <taxon>Novipirellula</taxon>
    </lineage>
</organism>
<evidence type="ECO:0000313" key="1">
    <source>
        <dbReference type="EMBL" id="GAA5505088.1"/>
    </source>
</evidence>
<keyword evidence="2" id="KW-1185">Reference proteome</keyword>
<accession>A0ABP9VNT9</accession>
<comment type="caution">
    <text evidence="1">The sequence shown here is derived from an EMBL/GenBank/DDBJ whole genome shotgun (WGS) entry which is preliminary data.</text>
</comment>
<dbReference type="Proteomes" id="UP001416858">
    <property type="component" value="Unassembled WGS sequence"/>
</dbReference>
<reference evidence="1 2" key="1">
    <citation type="submission" date="2024-02" db="EMBL/GenBank/DDBJ databases">
        <title>Rhodopirellula caenicola NBRC 110016.</title>
        <authorList>
            <person name="Ichikawa N."/>
            <person name="Katano-Makiyama Y."/>
            <person name="Hidaka K."/>
        </authorList>
    </citation>
    <scope>NUCLEOTIDE SEQUENCE [LARGE SCALE GENOMIC DNA]</scope>
    <source>
        <strain evidence="1 2">NBRC 110016</strain>
    </source>
</reference>